<dbReference type="CDD" id="cd04184">
    <property type="entry name" value="GT2_RfbC_Mx_like"/>
    <property type="match status" value="2"/>
</dbReference>
<comment type="caution">
    <text evidence="2">The sequence shown here is derived from an EMBL/GenBank/DDBJ whole genome shotgun (WGS) entry which is preliminary data.</text>
</comment>
<feature type="domain" description="Glycosyltransferase 2-like" evidence="1">
    <location>
        <begin position="812"/>
        <end position="972"/>
    </location>
</feature>
<keyword evidence="2" id="KW-0328">Glycosyltransferase</keyword>
<keyword evidence="3" id="KW-1185">Reference proteome</keyword>
<accession>A0A087BLD8</accession>
<dbReference type="Pfam" id="PF00535">
    <property type="entry name" value="Glycos_transf_2"/>
    <property type="match status" value="3"/>
</dbReference>
<feature type="domain" description="Glycosyltransferase 2-like" evidence="1">
    <location>
        <begin position="1070"/>
        <end position="1191"/>
    </location>
</feature>
<keyword evidence="2" id="KW-0808">Transferase</keyword>
<evidence type="ECO:0000259" key="1">
    <source>
        <dbReference type="Pfam" id="PF00535"/>
    </source>
</evidence>
<protein>
    <submittedName>
        <fullName evidence="2">Glycosyltransferase, group 2 family protein</fullName>
        <ecNumber evidence="2">2.4.1.175</ecNumber>
        <ecNumber evidence="2">2.4.1.226</ecNumber>
    </submittedName>
</protein>
<dbReference type="InterPro" id="IPR050834">
    <property type="entry name" value="Glycosyltransf_2"/>
</dbReference>
<dbReference type="eggNOG" id="COG1216">
    <property type="taxonomic scope" value="Bacteria"/>
</dbReference>
<dbReference type="Proteomes" id="UP000029014">
    <property type="component" value="Unassembled WGS sequence"/>
</dbReference>
<evidence type="ECO:0000313" key="3">
    <source>
        <dbReference type="Proteomes" id="UP000029014"/>
    </source>
</evidence>
<evidence type="ECO:0000313" key="2">
    <source>
        <dbReference type="EMBL" id="KFI71838.1"/>
    </source>
</evidence>
<dbReference type="PANTHER" id="PTHR43685:SF2">
    <property type="entry name" value="GLYCOSYLTRANSFERASE 2-LIKE DOMAIN-CONTAINING PROTEIN"/>
    <property type="match status" value="1"/>
</dbReference>
<dbReference type="EMBL" id="JGZD01000012">
    <property type="protein sequence ID" value="KFI71838.1"/>
    <property type="molecule type" value="Genomic_DNA"/>
</dbReference>
<reference evidence="2 3" key="1">
    <citation type="submission" date="2014-03" db="EMBL/GenBank/DDBJ databases">
        <title>Genomics of Bifidobacteria.</title>
        <authorList>
            <person name="Ventura M."/>
            <person name="Milani C."/>
            <person name="Lugli G.A."/>
        </authorList>
    </citation>
    <scope>NUCLEOTIDE SEQUENCE [LARGE SCALE GENOMIC DNA]</scope>
    <source>
        <strain evidence="2 3">LMG 11592</strain>
    </source>
</reference>
<dbReference type="STRING" id="1693.BMIN_1504"/>
<dbReference type="Gene3D" id="3.90.550.10">
    <property type="entry name" value="Spore Coat Polysaccharide Biosynthesis Protein SpsA, Chain A"/>
    <property type="match status" value="4"/>
</dbReference>
<name>A0A087BLD8_9BIFI</name>
<dbReference type="SUPFAM" id="SSF53448">
    <property type="entry name" value="Nucleotide-diphospho-sugar transferases"/>
    <property type="match status" value="4"/>
</dbReference>
<feature type="domain" description="Glycosyltransferase 2-like" evidence="1">
    <location>
        <begin position="158"/>
        <end position="272"/>
    </location>
</feature>
<dbReference type="EC" id="2.4.1.175" evidence="2"/>
<proteinExistence type="predicted"/>
<dbReference type="EC" id="2.4.1.226" evidence="2"/>
<dbReference type="eggNOG" id="COG1215">
    <property type="taxonomic scope" value="Bacteria"/>
</dbReference>
<dbReference type="GO" id="GO:0050510">
    <property type="term" value="F:N-acetylgalactosaminyl-proteoglycan 3-beta-glucuronosyltransferase activity"/>
    <property type="evidence" value="ECO:0007669"/>
    <property type="project" value="UniProtKB-EC"/>
</dbReference>
<dbReference type="InterPro" id="IPR001173">
    <property type="entry name" value="Glyco_trans_2-like"/>
</dbReference>
<dbReference type="PANTHER" id="PTHR43685">
    <property type="entry name" value="GLYCOSYLTRANSFERASE"/>
    <property type="match status" value="1"/>
</dbReference>
<organism evidence="2 3">
    <name type="scientific">Bifidobacterium minimum</name>
    <dbReference type="NCBI Taxonomy" id="1693"/>
    <lineage>
        <taxon>Bacteria</taxon>
        <taxon>Bacillati</taxon>
        <taxon>Actinomycetota</taxon>
        <taxon>Actinomycetes</taxon>
        <taxon>Bifidobacteriales</taxon>
        <taxon>Bifidobacteriaceae</taxon>
        <taxon>Bifidobacterium</taxon>
    </lineage>
</organism>
<dbReference type="InterPro" id="IPR029044">
    <property type="entry name" value="Nucleotide-diphossugar_trans"/>
</dbReference>
<sequence length="1344" mass="151655">MVTVVGWAVDKFRRAPMMVRVDQCEGATVVRVSRLDVNAIFSLSDEDAVGFRISVPRDVTEFTLICETPGRTITRTIDVAALGRRLRRSKRHHIERRIVHYLSHSFTPRGASALLGAVRRRVFKDGSAYRKWIAQNETMTRSDAMRVMSEWREPPLISLVVPVFNVDERWLRRCVQSIRDQWYANWELCLADDKSSAEHIRPLLQELADTDPRIKIVFRSSNGGISAATNSAIDLATGSHIGFIDNDDELAPQALYEVARSLISHPHADFIYTDEDKITEDGTRFDPFFKPGFSPHLLLGHNYITHFVVVARTLLDAVGPLRSEFDGSQDYDFVLRATEKAHEVHHIPSMLYHWRTLPTSVAGDPRSKMYAYEAGKRAIEEALSRRSLPGAVTMLDNLGTYRIDYEMALPRIAVVLSSYSASQIEKLKSLTDYDGVRYIPVSDSSSINAAVASCDEEYVALLSGVMPQDSSWLGNMVNYCADPSVSVVGGKVYDAQSRVLNAGITLRALRSGRPFEMRGLWDEGIGYYFRDLLPREMFGVTEDCLLIRKRDFTSSGGVDCSLEEGLRGVDLCVRIHSAPNAGCVLWQPYSEFTSIRPKPLGISPDSCMRYLQMHAGVKDRYSPAFFPLDKELQRGVEFSIDEVSVSSDSTEITVKGWAADLHGNADVHIALEDLPGASLKKVDRYLRPDVNSALPVPQESVLGFRAEIAIPGGKAILRRVQGAKLVFSTPTDSRKADFAIPSSTISRFTRLVHTTFRMVRHPRTAARIIRDKYVTPGRQRADYHKLIRATENYGPEAVKEAIRGFSRRPVISIVMPVYNVDPQWLSKCVDSVLAQSYGNWQLCIADDHSTRQDVRPMLERYARLDDRITVVFREKNGHISRATNSALAEATGDYVALMDNDDEISPHALFEVAKTINEHPDADLIYTDEDKIDEKGVRSDPHFKPDFSPDLLLSTNYISHLGVYRRSIVEDIGGFRAGYEGSQDYDLVLRFMERTDASHVRHIPKVLYHWRTLPTSTASDGGAKNYASLAGLRVLRDAVVRRGYRAEVTPSIADGIYDIHYEVDENELVSIIIPTRDGYDNIERCVTSIIEKTSYGNYEIVIADNGSTNPHMADLYERFRKLLGARFRVEKIDIPFNYSRINNIAATKAAGRYLLFLNDDTEVISPEWMTRMVSFTQLDRIGVVGAKLYYPIDTIQHSGIVLGLGGVAGHIQAGFPRGYTGYFGRLIENVNYYAVTAACCMIKAADFHAVGGFDETLAVAYNDVDLCVRIHDQLHRDIVWSHEAELYHYESMTRGYDTKDEKRRKRLKDEADIFLKRYREQVANDPYYNPNLSRTSGNYWVRQV</sequence>
<gene>
    <name evidence="2" type="ORF">BMIN_1504</name>
</gene>
<dbReference type="GO" id="GO:0047238">
    <property type="term" value="F:glucuronosyl-N-acetylgalactosaminyl-proteoglycan 4-beta-N-acetylgalactosaminyltransferase activity"/>
    <property type="evidence" value="ECO:0007669"/>
    <property type="project" value="UniProtKB-EC"/>
</dbReference>